<name>A0A7X9FPK6_9DELT</name>
<feature type="domain" description="BP74 N-terminal" evidence="1">
    <location>
        <begin position="6"/>
        <end position="105"/>
    </location>
</feature>
<dbReference type="EMBL" id="JAAZON010000092">
    <property type="protein sequence ID" value="NMC61970.1"/>
    <property type="molecule type" value="Genomic_DNA"/>
</dbReference>
<dbReference type="Pfam" id="PF23621">
    <property type="entry name" value="BP74_N"/>
    <property type="match status" value="1"/>
</dbReference>
<reference evidence="2 3" key="1">
    <citation type="journal article" date="2020" name="Biotechnol. Biofuels">
        <title>New insights from the biogas microbiome by comprehensive genome-resolved metagenomics of nearly 1600 species originating from multiple anaerobic digesters.</title>
        <authorList>
            <person name="Campanaro S."/>
            <person name="Treu L."/>
            <person name="Rodriguez-R L.M."/>
            <person name="Kovalovszki A."/>
            <person name="Ziels R.M."/>
            <person name="Maus I."/>
            <person name="Zhu X."/>
            <person name="Kougias P.G."/>
            <person name="Basile A."/>
            <person name="Luo G."/>
            <person name="Schluter A."/>
            <person name="Konstantinidis K.T."/>
            <person name="Angelidaki I."/>
        </authorList>
    </citation>
    <scope>NUCLEOTIDE SEQUENCE [LARGE SCALE GENOMIC DNA]</scope>
    <source>
        <strain evidence="2">AS27yjCOA_65</strain>
    </source>
</reference>
<protein>
    <submittedName>
        <fullName evidence="2">Calmodulin</fullName>
    </submittedName>
</protein>
<organism evidence="2 3">
    <name type="scientific">SAR324 cluster bacterium</name>
    <dbReference type="NCBI Taxonomy" id="2024889"/>
    <lineage>
        <taxon>Bacteria</taxon>
        <taxon>Deltaproteobacteria</taxon>
        <taxon>SAR324 cluster</taxon>
    </lineage>
</organism>
<proteinExistence type="predicted"/>
<dbReference type="Proteomes" id="UP000524246">
    <property type="component" value="Unassembled WGS sequence"/>
</dbReference>
<dbReference type="PANTHER" id="PTHR35883">
    <property type="entry name" value="CYCLIC AMP-INDUCIBLE PROTEIN BP74-RELATED"/>
    <property type="match status" value="1"/>
</dbReference>
<dbReference type="InterPro" id="IPR056422">
    <property type="entry name" value="BP74_N"/>
</dbReference>
<dbReference type="PANTHER" id="PTHR35883:SF1">
    <property type="entry name" value="CALMODULIN-BINDING PROTEIN CAM-BP15-RELATED"/>
    <property type="match status" value="1"/>
</dbReference>
<evidence type="ECO:0000259" key="1">
    <source>
        <dbReference type="Pfam" id="PF23621"/>
    </source>
</evidence>
<dbReference type="InterPro" id="IPR053344">
    <property type="entry name" value="cAMP-inducible_BP74-like"/>
</dbReference>
<evidence type="ECO:0000313" key="2">
    <source>
        <dbReference type="EMBL" id="NMC61970.1"/>
    </source>
</evidence>
<accession>A0A7X9FPK6</accession>
<sequence>MGFRGQRDTHIIKLRDHNKIEEARALLRSKSSAGVMGEILKSRASYNPRWSYHLKPSSIKFFELAIEVCDASPKYIEKHLNKVGSDFLPGKIWCPWSSYVRKEIRRQRRR</sequence>
<evidence type="ECO:0000313" key="3">
    <source>
        <dbReference type="Proteomes" id="UP000524246"/>
    </source>
</evidence>
<dbReference type="AlphaFoldDB" id="A0A7X9FPK6"/>
<gene>
    <name evidence="2" type="ORF">GYA55_02250</name>
</gene>
<comment type="caution">
    <text evidence="2">The sequence shown here is derived from an EMBL/GenBank/DDBJ whole genome shotgun (WGS) entry which is preliminary data.</text>
</comment>